<dbReference type="RefSeq" id="WP_379741778.1">
    <property type="nucleotide sequence ID" value="NZ_JBHSVN010000001.1"/>
</dbReference>
<reference evidence="1 2" key="1">
    <citation type="journal article" date="2019" name="Int. J. Syst. Evol. Microbiol.">
        <title>The Global Catalogue of Microorganisms (GCM) 10K type strain sequencing project: providing services to taxonomists for standard genome sequencing and annotation.</title>
        <authorList>
            <consortium name="The Broad Institute Genomics Platform"/>
            <consortium name="The Broad Institute Genome Sequencing Center for Infectious Disease"/>
            <person name="Wu L."/>
            <person name="Ma J."/>
        </authorList>
    </citation>
    <scope>NUCLEOTIDE SEQUENCE [LARGE SCALE GENOMIC DNA]</scope>
    <source>
        <strain evidence="1 2">SKJ47</strain>
    </source>
</reference>
<proteinExistence type="predicted"/>
<sequence>MAEHVRVRGEPNRDYEREAERLVDEFADRGLIDRDVRRETERLLRNDKPLEALRRITEHRRNHR</sequence>
<evidence type="ECO:0000313" key="1">
    <source>
        <dbReference type="EMBL" id="MFC6892150.1"/>
    </source>
</evidence>
<dbReference type="Proteomes" id="UP001596296">
    <property type="component" value="Unassembled WGS sequence"/>
</dbReference>
<comment type="caution">
    <text evidence="1">The sequence shown here is derived from an EMBL/GenBank/DDBJ whole genome shotgun (WGS) entry which is preliminary data.</text>
</comment>
<gene>
    <name evidence="1" type="ORF">ACFQE9_05910</name>
</gene>
<accession>A0ABD5URZ6</accession>
<dbReference type="EMBL" id="JBHSXL010000004">
    <property type="protein sequence ID" value="MFC6892150.1"/>
    <property type="molecule type" value="Genomic_DNA"/>
</dbReference>
<name>A0ABD5URZ6_9EURY</name>
<protein>
    <submittedName>
        <fullName evidence="1">Uncharacterized protein</fullName>
    </submittedName>
</protein>
<keyword evidence="2" id="KW-1185">Reference proteome</keyword>
<organism evidence="1 2">
    <name type="scientific">Halopenitus salinus</name>
    <dbReference type="NCBI Taxonomy" id="1198295"/>
    <lineage>
        <taxon>Archaea</taxon>
        <taxon>Methanobacteriati</taxon>
        <taxon>Methanobacteriota</taxon>
        <taxon>Stenosarchaea group</taxon>
        <taxon>Halobacteria</taxon>
        <taxon>Halobacteriales</taxon>
        <taxon>Haloferacaceae</taxon>
        <taxon>Halopenitus</taxon>
    </lineage>
</organism>
<dbReference type="AlphaFoldDB" id="A0ABD5URZ6"/>
<evidence type="ECO:0000313" key="2">
    <source>
        <dbReference type="Proteomes" id="UP001596296"/>
    </source>
</evidence>